<keyword evidence="1" id="KW-0175">Coiled coil</keyword>
<dbReference type="AlphaFoldDB" id="A0AA39RLA0"/>
<reference evidence="3" key="2">
    <citation type="submission" date="2023-06" db="EMBL/GenBank/DDBJ databases">
        <authorList>
            <person name="Swenson N.G."/>
            <person name="Wegrzyn J.L."/>
            <person name="Mcevoy S.L."/>
        </authorList>
    </citation>
    <scope>NUCLEOTIDE SEQUENCE</scope>
    <source>
        <strain evidence="3">NS2018</strain>
        <tissue evidence="3">Leaf</tissue>
    </source>
</reference>
<keyword evidence="4" id="KW-1185">Reference proteome</keyword>
<name>A0AA39RLA0_ACESA</name>
<feature type="region of interest" description="Disordered" evidence="2">
    <location>
        <begin position="1"/>
        <end position="22"/>
    </location>
</feature>
<feature type="coiled-coil region" evidence="1">
    <location>
        <begin position="187"/>
        <end position="225"/>
    </location>
</feature>
<reference evidence="3" key="1">
    <citation type="journal article" date="2022" name="Plant J.">
        <title>Strategies of tolerance reflected in two North American maple genomes.</title>
        <authorList>
            <person name="McEvoy S.L."/>
            <person name="Sezen U.U."/>
            <person name="Trouern-Trend A."/>
            <person name="McMahon S.M."/>
            <person name="Schaberg P.G."/>
            <person name="Yang J."/>
            <person name="Wegrzyn J.L."/>
            <person name="Swenson N.G."/>
        </authorList>
    </citation>
    <scope>NUCLEOTIDE SEQUENCE</scope>
    <source>
        <strain evidence="3">NS2018</strain>
    </source>
</reference>
<dbReference type="Proteomes" id="UP001168877">
    <property type="component" value="Unassembled WGS sequence"/>
</dbReference>
<gene>
    <name evidence="3" type="ORF">LWI29_033338</name>
</gene>
<protein>
    <submittedName>
        <fullName evidence="3">Uncharacterized protein</fullName>
    </submittedName>
</protein>
<sequence length="230" mass="26196">MGNYGKAGNGSQNFGGPPIHGAEKIGKAREVGKEFGKILVNKEARKQVVPKKDGVKNLGGSRFTILSEDMEGESGDQDANHAQASRREQEEVLVCEICNVFGHKIECCSLRVEFSEFYRQHAQTLKSYSLESTNTFGDFYNPEPHYKPYNNSYNQDWRAHQDFSMSYDEINSFEQPTSSCQPMFKPIEKEMKEVIEMSKEVMNANRDLISKMDELKEGKARLQEKIEETS</sequence>
<evidence type="ECO:0000313" key="3">
    <source>
        <dbReference type="EMBL" id="KAK0575054.1"/>
    </source>
</evidence>
<accession>A0AA39RLA0</accession>
<proteinExistence type="predicted"/>
<comment type="caution">
    <text evidence="3">The sequence shown here is derived from an EMBL/GenBank/DDBJ whole genome shotgun (WGS) entry which is preliminary data.</text>
</comment>
<evidence type="ECO:0000313" key="4">
    <source>
        <dbReference type="Proteomes" id="UP001168877"/>
    </source>
</evidence>
<dbReference type="EMBL" id="JAUESC010000387">
    <property type="protein sequence ID" value="KAK0575054.1"/>
    <property type="molecule type" value="Genomic_DNA"/>
</dbReference>
<evidence type="ECO:0000256" key="1">
    <source>
        <dbReference type="SAM" id="Coils"/>
    </source>
</evidence>
<organism evidence="3 4">
    <name type="scientific">Acer saccharum</name>
    <name type="common">Sugar maple</name>
    <dbReference type="NCBI Taxonomy" id="4024"/>
    <lineage>
        <taxon>Eukaryota</taxon>
        <taxon>Viridiplantae</taxon>
        <taxon>Streptophyta</taxon>
        <taxon>Embryophyta</taxon>
        <taxon>Tracheophyta</taxon>
        <taxon>Spermatophyta</taxon>
        <taxon>Magnoliopsida</taxon>
        <taxon>eudicotyledons</taxon>
        <taxon>Gunneridae</taxon>
        <taxon>Pentapetalae</taxon>
        <taxon>rosids</taxon>
        <taxon>malvids</taxon>
        <taxon>Sapindales</taxon>
        <taxon>Sapindaceae</taxon>
        <taxon>Hippocastanoideae</taxon>
        <taxon>Acereae</taxon>
        <taxon>Acer</taxon>
    </lineage>
</organism>
<evidence type="ECO:0000256" key="2">
    <source>
        <dbReference type="SAM" id="MobiDB-lite"/>
    </source>
</evidence>